<evidence type="ECO:0000313" key="8">
    <source>
        <dbReference type="Proteomes" id="UP000035268"/>
    </source>
</evidence>
<dbReference type="InterPro" id="IPR002559">
    <property type="entry name" value="Transposase_11"/>
</dbReference>
<dbReference type="InterPro" id="IPR012337">
    <property type="entry name" value="RNaseH-like_sf"/>
</dbReference>
<keyword evidence="4" id="KW-0233">DNA recombination</keyword>
<evidence type="ECO:0000256" key="4">
    <source>
        <dbReference type="ARBA" id="ARBA00023172"/>
    </source>
</evidence>
<feature type="domain" description="Transposase IS4-like" evidence="5">
    <location>
        <begin position="121"/>
        <end position="385"/>
    </location>
</feature>
<comment type="similarity">
    <text evidence="1">Belongs to the transposase 11 family.</text>
</comment>
<organism evidence="7 8">
    <name type="scientific">Kiritimatiella glycovorans</name>
    <dbReference type="NCBI Taxonomy" id="1307763"/>
    <lineage>
        <taxon>Bacteria</taxon>
        <taxon>Pseudomonadati</taxon>
        <taxon>Kiritimatiellota</taxon>
        <taxon>Kiritimatiellia</taxon>
        <taxon>Kiritimatiellales</taxon>
        <taxon>Kiritimatiellaceae</taxon>
        <taxon>Kiritimatiella</taxon>
    </lineage>
</organism>
<dbReference type="STRING" id="1307763.L21SP4_01174"/>
<evidence type="ECO:0000259" key="5">
    <source>
        <dbReference type="Pfam" id="PF01609"/>
    </source>
</evidence>
<dbReference type="PATRIC" id="fig|1609981.3.peg.1222"/>
<dbReference type="Proteomes" id="UP000035268">
    <property type="component" value="Chromosome"/>
</dbReference>
<dbReference type="Pfam" id="PF14294">
    <property type="entry name" value="DUF4372"/>
    <property type="match status" value="1"/>
</dbReference>
<accession>A0A0G3EDM3</accession>
<dbReference type="Gene3D" id="3.90.350.10">
    <property type="entry name" value="Transposase Inhibitor Protein From Tn5, Chain A, domain 1"/>
    <property type="match status" value="1"/>
</dbReference>
<evidence type="ECO:0000313" key="7">
    <source>
        <dbReference type="EMBL" id="AKJ64423.1"/>
    </source>
</evidence>
<dbReference type="InterPro" id="IPR047952">
    <property type="entry name" value="Transpos_IS4"/>
</dbReference>
<dbReference type="GO" id="GO:0004803">
    <property type="term" value="F:transposase activity"/>
    <property type="evidence" value="ECO:0007669"/>
    <property type="project" value="InterPro"/>
</dbReference>
<dbReference type="GO" id="GO:0006313">
    <property type="term" value="P:DNA transposition"/>
    <property type="evidence" value="ECO:0007669"/>
    <property type="project" value="InterPro"/>
</dbReference>
<dbReference type="InterPro" id="IPR025399">
    <property type="entry name" value="DUF4372"/>
</dbReference>
<sequence length="440" mass="51615">MYTGPTIFAQLMQHLPWHHFDRCVTRYNGNHKVKEFKCSAHFRVMAFAQLTYRESLRDIEACLRSVRPKLYHMGIHSTVSRNNLSNANEKRDWRIYAEFAQHLIVEARSLYAEEELSVDLDASVYALDSTTIDLCLSMFPWARFRKRKGAVKMHTLLNLRGSIPEFILISDGKMHDVNVLDYLVPVPGAYYLMDRGYLDFARLYEIDIGQAFFVTRAKDNFKFKRRYSRPVDRTTGLICDQTVILTTFYPAKAYPSDSHYGFTLFGRGGTRPSQCPKMRRISTREGRLPRRPRSECGHNENCWAYPEPWRRIKFRDPEDPSSLLVFLTNDFTLPAMTITKLYKARWMIELFFKWIKQHLRIKAFVGTTPNAVKTQIWIAISTYLLVAILKKRLRIELPLYTILQILSVSLFEKTPILQAFQAWDYETEIPESHNTLMLFD</sequence>
<dbReference type="NCBIfam" id="NF033592">
    <property type="entry name" value="transpos_IS4_1"/>
    <property type="match status" value="1"/>
</dbReference>
<dbReference type="SUPFAM" id="SSF53098">
    <property type="entry name" value="Ribonuclease H-like"/>
    <property type="match status" value="1"/>
</dbReference>
<dbReference type="Pfam" id="PF01609">
    <property type="entry name" value="DDE_Tnp_1"/>
    <property type="match status" value="1"/>
</dbReference>
<gene>
    <name evidence="7" type="ORF">L21SP4_01174</name>
</gene>
<evidence type="ECO:0000259" key="6">
    <source>
        <dbReference type="Pfam" id="PF14294"/>
    </source>
</evidence>
<protein>
    <submittedName>
        <fullName evidence="7">Transposase</fullName>
    </submittedName>
</protein>
<dbReference type="EMBL" id="CP010904">
    <property type="protein sequence ID" value="AKJ64423.1"/>
    <property type="molecule type" value="Genomic_DNA"/>
</dbReference>
<dbReference type="KEGG" id="vbl:L21SP4_01174"/>
<keyword evidence="2" id="KW-0815">Transposition</keyword>
<feature type="domain" description="DUF4372" evidence="6">
    <location>
        <begin position="4"/>
        <end position="75"/>
    </location>
</feature>
<dbReference type="AlphaFoldDB" id="A0A0G3EDM3"/>
<evidence type="ECO:0000256" key="3">
    <source>
        <dbReference type="ARBA" id="ARBA00023125"/>
    </source>
</evidence>
<dbReference type="GO" id="GO:0003677">
    <property type="term" value="F:DNA binding"/>
    <property type="evidence" value="ECO:0007669"/>
    <property type="project" value="UniProtKB-KW"/>
</dbReference>
<keyword evidence="3" id="KW-0238">DNA-binding</keyword>
<reference evidence="8" key="1">
    <citation type="submission" date="2015-02" db="EMBL/GenBank/DDBJ databases">
        <title>Description and complete genome sequence of the first cultured representative of the subdivision 5 of the Verrucomicrobia phylum.</title>
        <authorList>
            <person name="Spring S."/>
            <person name="Bunk B."/>
            <person name="Sproer C."/>
            <person name="Klenk H.-P."/>
        </authorList>
    </citation>
    <scope>NUCLEOTIDE SEQUENCE [LARGE SCALE GENOMIC DNA]</scope>
    <source>
        <strain evidence="8">L21-Fru-AB</strain>
    </source>
</reference>
<evidence type="ECO:0000256" key="1">
    <source>
        <dbReference type="ARBA" id="ARBA00010075"/>
    </source>
</evidence>
<keyword evidence="8" id="KW-1185">Reference proteome</keyword>
<evidence type="ECO:0000256" key="2">
    <source>
        <dbReference type="ARBA" id="ARBA00022578"/>
    </source>
</evidence>
<dbReference type="PANTHER" id="PTHR33258:SF1">
    <property type="entry name" value="TRANSPOSASE INSL FOR INSERTION SEQUENCE ELEMENT IS186A-RELATED"/>
    <property type="match status" value="1"/>
</dbReference>
<dbReference type="RefSeq" id="WP_052881756.1">
    <property type="nucleotide sequence ID" value="NZ_CP010904.1"/>
</dbReference>
<dbReference type="PANTHER" id="PTHR33258">
    <property type="entry name" value="TRANSPOSASE INSL FOR INSERTION SEQUENCE ELEMENT IS186A-RELATED"/>
    <property type="match status" value="1"/>
</dbReference>
<name>A0A0G3EDM3_9BACT</name>
<proteinExistence type="inferred from homology"/>
<reference evidence="7 8" key="2">
    <citation type="journal article" date="2016" name="ISME J.">
        <title>Characterization of the first cultured representative of Verrucomicrobia subdivision 5 indicates the proposal of a novel phylum.</title>
        <authorList>
            <person name="Spring S."/>
            <person name="Bunk B."/>
            <person name="Sproer C."/>
            <person name="Schumann P."/>
            <person name="Rohde M."/>
            <person name="Tindall B.J."/>
            <person name="Klenk H.P."/>
        </authorList>
    </citation>
    <scope>NUCLEOTIDE SEQUENCE [LARGE SCALE GENOMIC DNA]</scope>
    <source>
        <strain evidence="7 8">L21-Fru-AB</strain>
    </source>
</reference>
<dbReference type="OrthoDB" id="368860at2"/>